<dbReference type="EMBL" id="CP006934">
    <property type="protein sequence ID" value="AHI54270.1"/>
    <property type="molecule type" value="Genomic_DNA"/>
</dbReference>
<dbReference type="RefSeq" id="WP_025251406.1">
    <property type="nucleotide sequence ID" value="NZ_CP006934.1"/>
</dbReference>
<name>W6ABR2_9MOLU</name>
<keyword evidence="2" id="KW-1185">Reference proteome</keyword>
<gene>
    <name evidence="1" type="ORF">SSABA_v1c08710</name>
</gene>
<dbReference type="OrthoDB" id="387750at2"/>
<evidence type="ECO:0000313" key="1">
    <source>
        <dbReference type="EMBL" id="AHI54270.1"/>
    </source>
</evidence>
<dbReference type="AlphaFoldDB" id="W6ABR2"/>
<proteinExistence type="predicted"/>
<dbReference type="STRING" id="1276257.SSABA_v1c08710"/>
<dbReference type="HOGENOM" id="CLU_966137_0_0_14"/>
<accession>W6ABR2</accession>
<dbReference type="KEGG" id="ssab:SSABA_v1c08710"/>
<reference evidence="1 2" key="1">
    <citation type="journal article" date="2014" name="Genome Biol. Evol.">
        <title>Molecular evolution of the substrate utilization strategies and putative virulence factors in mosquito-associated Spiroplasma species.</title>
        <authorList>
            <person name="Chang T.H."/>
            <person name="Lo W.S."/>
            <person name="Ku C."/>
            <person name="Chen L.L."/>
            <person name="Kuo C.H."/>
        </authorList>
    </citation>
    <scope>NUCLEOTIDE SEQUENCE [LARGE SCALE GENOMIC DNA]</scope>
    <source>
        <strain evidence="1">Ar-1343</strain>
    </source>
</reference>
<sequence>MVVSAPLSVVSCGRNKDRVVDDIDFQYLINLFISEVSTIFQTNIQKYFSEKSWIFDDNIPEGLKIQDFKNRKDELRDENSEFFKLTSDYLYSMVSINEINKQIVENVTNDINYNPILIDKDTPLKSEITVSFIELIENVYCGVSVNIFSEELLANYAIDLNNSYLDLLNKNLANTLVYKSDKGNLEKTTIVIKSGSGITSKLKEEISKLEIDNFPIFETKILTNELSLTRNEYIMVDPGALVIESQINTWLSVTNAETKIYLKAMYGEEEAEKTFYKWLGEIKFSYLK</sequence>
<evidence type="ECO:0000313" key="2">
    <source>
        <dbReference type="Proteomes" id="UP000019265"/>
    </source>
</evidence>
<dbReference type="Proteomes" id="UP000019265">
    <property type="component" value="Chromosome"/>
</dbReference>
<organism evidence="1 2">
    <name type="scientific">Spiroplasma sabaudiense Ar-1343</name>
    <dbReference type="NCBI Taxonomy" id="1276257"/>
    <lineage>
        <taxon>Bacteria</taxon>
        <taxon>Bacillati</taxon>
        <taxon>Mycoplasmatota</taxon>
        <taxon>Mollicutes</taxon>
        <taxon>Entomoplasmatales</taxon>
        <taxon>Spiroplasmataceae</taxon>
        <taxon>Spiroplasma</taxon>
    </lineage>
</organism>
<protein>
    <submittedName>
        <fullName evidence="1">Uncharacterized protein</fullName>
    </submittedName>
</protein>
<dbReference type="PATRIC" id="fig|1276257.3.peg.883"/>